<protein>
    <recommendedName>
        <fullName evidence="3">RNase H type-1 domain-containing protein</fullName>
    </recommendedName>
</protein>
<dbReference type="AlphaFoldDB" id="A0AAP0ERA1"/>
<gene>
    <name evidence="1" type="ORF">Syun_024999</name>
</gene>
<dbReference type="Proteomes" id="UP001420932">
    <property type="component" value="Unassembled WGS sequence"/>
</dbReference>
<sequence length="205" mass="22402">MLASSTTPLMVSSSVTPPPLLIHESAGARLIRDSAAGLLIRNSIAFLLPLHTPLTHRHRRRPELHPGGVCATLVFGIGVAYREGVEKAYLFLLEDCCYEPLREYACVGISDEELDTRVCVGNSYDHARCIRTKAEDLMRTAGLLRISQSCILPMKNCVWKPPSHGFLKLNCDGAVDLETGMASAGGLFQDDKRSFSFGISKEIIG</sequence>
<proteinExistence type="predicted"/>
<name>A0AAP0ERA1_9MAGN</name>
<evidence type="ECO:0008006" key="3">
    <source>
        <dbReference type="Google" id="ProtNLM"/>
    </source>
</evidence>
<evidence type="ECO:0000313" key="2">
    <source>
        <dbReference type="Proteomes" id="UP001420932"/>
    </source>
</evidence>
<keyword evidence="2" id="KW-1185">Reference proteome</keyword>
<comment type="caution">
    <text evidence="1">The sequence shown here is derived from an EMBL/GenBank/DDBJ whole genome shotgun (WGS) entry which is preliminary data.</text>
</comment>
<organism evidence="1 2">
    <name type="scientific">Stephania yunnanensis</name>
    <dbReference type="NCBI Taxonomy" id="152371"/>
    <lineage>
        <taxon>Eukaryota</taxon>
        <taxon>Viridiplantae</taxon>
        <taxon>Streptophyta</taxon>
        <taxon>Embryophyta</taxon>
        <taxon>Tracheophyta</taxon>
        <taxon>Spermatophyta</taxon>
        <taxon>Magnoliopsida</taxon>
        <taxon>Ranunculales</taxon>
        <taxon>Menispermaceae</taxon>
        <taxon>Menispermoideae</taxon>
        <taxon>Cissampelideae</taxon>
        <taxon>Stephania</taxon>
    </lineage>
</organism>
<reference evidence="1 2" key="1">
    <citation type="submission" date="2024-01" db="EMBL/GenBank/DDBJ databases">
        <title>Genome assemblies of Stephania.</title>
        <authorList>
            <person name="Yang L."/>
        </authorList>
    </citation>
    <scope>NUCLEOTIDE SEQUENCE [LARGE SCALE GENOMIC DNA]</scope>
    <source>
        <strain evidence="1">YNDBR</strain>
        <tissue evidence="1">Leaf</tissue>
    </source>
</reference>
<evidence type="ECO:0000313" key="1">
    <source>
        <dbReference type="EMBL" id="KAK9097954.1"/>
    </source>
</evidence>
<accession>A0AAP0ERA1</accession>
<dbReference type="EMBL" id="JBBNAF010000011">
    <property type="protein sequence ID" value="KAK9097954.1"/>
    <property type="molecule type" value="Genomic_DNA"/>
</dbReference>